<evidence type="ECO:0000313" key="2">
    <source>
        <dbReference type="EMBL" id="KAK0701301.1"/>
    </source>
</evidence>
<accession>A0AA40DH89</accession>
<feature type="signal peptide" evidence="1">
    <location>
        <begin position="1"/>
        <end position="17"/>
    </location>
</feature>
<evidence type="ECO:0000256" key="1">
    <source>
        <dbReference type="SAM" id="SignalP"/>
    </source>
</evidence>
<name>A0AA40DH89_9PEZI</name>
<protein>
    <submittedName>
        <fullName evidence="2">Uncharacterized protein</fullName>
    </submittedName>
</protein>
<gene>
    <name evidence="2" type="ORF">B0H67DRAFT_98129</name>
</gene>
<organism evidence="2 3">
    <name type="scientific">Lasiosphaeris hirsuta</name>
    <dbReference type="NCBI Taxonomy" id="260670"/>
    <lineage>
        <taxon>Eukaryota</taxon>
        <taxon>Fungi</taxon>
        <taxon>Dikarya</taxon>
        <taxon>Ascomycota</taxon>
        <taxon>Pezizomycotina</taxon>
        <taxon>Sordariomycetes</taxon>
        <taxon>Sordariomycetidae</taxon>
        <taxon>Sordariales</taxon>
        <taxon>Lasiosphaeriaceae</taxon>
        <taxon>Lasiosphaeris</taxon>
    </lineage>
</organism>
<reference evidence="2" key="1">
    <citation type="submission" date="2023-06" db="EMBL/GenBank/DDBJ databases">
        <title>Genome-scale phylogeny and comparative genomics of the fungal order Sordariales.</title>
        <authorList>
            <consortium name="Lawrence Berkeley National Laboratory"/>
            <person name="Hensen N."/>
            <person name="Bonometti L."/>
            <person name="Westerberg I."/>
            <person name="Brannstrom I.O."/>
            <person name="Guillou S."/>
            <person name="Cros-Aarteil S."/>
            <person name="Calhoun S."/>
            <person name="Haridas S."/>
            <person name="Kuo A."/>
            <person name="Mondo S."/>
            <person name="Pangilinan J."/>
            <person name="Riley R."/>
            <person name="Labutti K."/>
            <person name="Andreopoulos B."/>
            <person name="Lipzen A."/>
            <person name="Chen C."/>
            <person name="Yanf M."/>
            <person name="Daum C."/>
            <person name="Ng V."/>
            <person name="Clum A."/>
            <person name="Steindorff A."/>
            <person name="Ohm R."/>
            <person name="Martin F."/>
            <person name="Silar P."/>
            <person name="Natvig D."/>
            <person name="Lalanne C."/>
            <person name="Gautier V."/>
            <person name="Ament-Velasquez S.L."/>
            <person name="Kruys A."/>
            <person name="Hutchinson M.I."/>
            <person name="Powell A.J."/>
            <person name="Barry K."/>
            <person name="Miller A.N."/>
            <person name="Grigoriev I.V."/>
            <person name="Debuchy R."/>
            <person name="Gladieux P."/>
            <person name="Thoren M.H."/>
            <person name="Johannesson H."/>
        </authorList>
    </citation>
    <scope>NUCLEOTIDE SEQUENCE</scope>
    <source>
        <strain evidence="2">SMH4607-1</strain>
    </source>
</reference>
<proteinExistence type="predicted"/>
<feature type="chain" id="PRO_5041368310" evidence="1">
    <location>
        <begin position="18"/>
        <end position="159"/>
    </location>
</feature>
<evidence type="ECO:0000313" key="3">
    <source>
        <dbReference type="Proteomes" id="UP001172102"/>
    </source>
</evidence>
<dbReference type="Proteomes" id="UP001172102">
    <property type="component" value="Unassembled WGS sequence"/>
</dbReference>
<comment type="caution">
    <text evidence="2">The sequence shown here is derived from an EMBL/GenBank/DDBJ whole genome shotgun (WGS) entry which is preliminary data.</text>
</comment>
<keyword evidence="3" id="KW-1185">Reference proteome</keyword>
<sequence>MKFSSITPLLAAAAASAAPLDPVIRPMVPIDVFNVTGFQAYSVPHSSWSYTRFNISVTTISPATLCSAETLSYQHVGDITQTNCTEPSISFNLTRTSDNGAKLDIFWILAEPGLLQGTYLIPGDQFVNSGVATSVHEDYIGSKSFSISNLTLVHSIWGN</sequence>
<dbReference type="EMBL" id="JAUKUA010000010">
    <property type="protein sequence ID" value="KAK0701301.1"/>
    <property type="molecule type" value="Genomic_DNA"/>
</dbReference>
<dbReference type="AlphaFoldDB" id="A0AA40DH89"/>
<keyword evidence="1" id="KW-0732">Signal</keyword>